<dbReference type="EMBL" id="OUUZ01000015">
    <property type="protein sequence ID" value="SPQ25168.1"/>
    <property type="molecule type" value="Genomic_DNA"/>
</dbReference>
<feature type="transmembrane region" description="Helical" evidence="7">
    <location>
        <begin position="133"/>
        <end position="154"/>
    </location>
</feature>
<name>A0A3S5CXK2_9PEZI</name>
<feature type="transmembrane region" description="Helical" evidence="7">
    <location>
        <begin position="93"/>
        <end position="113"/>
    </location>
</feature>
<feature type="domain" description="Rhodopsin" evidence="8">
    <location>
        <begin position="40"/>
        <end position="277"/>
    </location>
</feature>
<evidence type="ECO:0000256" key="6">
    <source>
        <dbReference type="SAM" id="MobiDB-lite"/>
    </source>
</evidence>
<comment type="similarity">
    <text evidence="5">Belongs to the SAT4 family.</text>
</comment>
<feature type="transmembrane region" description="Helical" evidence="7">
    <location>
        <begin position="183"/>
        <end position="203"/>
    </location>
</feature>
<dbReference type="Proteomes" id="UP000289323">
    <property type="component" value="Unassembled WGS sequence"/>
</dbReference>
<organism evidence="9 10">
    <name type="scientific">Thermothielavioides terrestris</name>
    <dbReference type="NCBI Taxonomy" id="2587410"/>
    <lineage>
        <taxon>Eukaryota</taxon>
        <taxon>Fungi</taxon>
        <taxon>Dikarya</taxon>
        <taxon>Ascomycota</taxon>
        <taxon>Pezizomycotina</taxon>
        <taxon>Sordariomycetes</taxon>
        <taxon>Sordariomycetidae</taxon>
        <taxon>Sordariales</taxon>
        <taxon>Chaetomiaceae</taxon>
        <taxon>Thermothielavioides</taxon>
    </lineage>
</organism>
<dbReference type="InterPro" id="IPR052337">
    <property type="entry name" value="SAT4-like"/>
</dbReference>
<sequence>MSADSDAGENGNALPHENTGPKLVACLWALTGTATVLLSLRIYCRLLKGQRLWWDDAVLIASWVCVLVDAGLMTYNAHMGYGLHTWDFDSRNLQALVLSLDVSGTFSITAAVWSKTSFGITLLRIMDGWAKKFTWFCLISMNIAMGLTALFTWVNCTPVRKTWDLSVQDGSCWPGEVLLHYNMFSAAYSAFLDIVFAGLPWKFLWGLQMRRGEKLGVGLAMSLGVFAGIAGFVKAALLPRMLSTDFADGVDLVIWGNAESCLSIVAASIPMLRVFVRDVKSSRQYRSGYAEQTGTAGNYSRFVTITSQAGPPASDVELDKMGDEGSDRSILGTNADPGRAKNGIVQVTDITVKYDDNRPGRSG</sequence>
<dbReference type="PANTHER" id="PTHR33048:SF42">
    <property type="entry name" value="INTEGRAL MEMBRANE PROTEIN"/>
    <property type="match status" value="1"/>
</dbReference>
<evidence type="ECO:0000313" key="9">
    <source>
        <dbReference type="EMBL" id="SPQ25168.1"/>
    </source>
</evidence>
<evidence type="ECO:0000256" key="3">
    <source>
        <dbReference type="ARBA" id="ARBA00022989"/>
    </source>
</evidence>
<feature type="compositionally biased region" description="Basic and acidic residues" evidence="6">
    <location>
        <begin position="317"/>
        <end position="327"/>
    </location>
</feature>
<feature type="transmembrane region" description="Helical" evidence="7">
    <location>
        <begin position="253"/>
        <end position="276"/>
    </location>
</feature>
<evidence type="ECO:0000256" key="1">
    <source>
        <dbReference type="ARBA" id="ARBA00004141"/>
    </source>
</evidence>
<evidence type="ECO:0000256" key="5">
    <source>
        <dbReference type="ARBA" id="ARBA00038359"/>
    </source>
</evidence>
<dbReference type="PANTHER" id="PTHR33048">
    <property type="entry name" value="PTH11-LIKE INTEGRAL MEMBRANE PROTEIN (AFU_ORTHOLOGUE AFUA_5G11245)"/>
    <property type="match status" value="1"/>
</dbReference>
<evidence type="ECO:0000256" key="7">
    <source>
        <dbReference type="SAM" id="Phobius"/>
    </source>
</evidence>
<gene>
    <name evidence="9" type="ORF">TT172_LOCUS7587</name>
</gene>
<proteinExistence type="inferred from homology"/>
<feature type="region of interest" description="Disordered" evidence="6">
    <location>
        <begin position="310"/>
        <end position="342"/>
    </location>
</feature>
<evidence type="ECO:0000256" key="2">
    <source>
        <dbReference type="ARBA" id="ARBA00022692"/>
    </source>
</evidence>
<comment type="subcellular location">
    <subcellularLocation>
        <location evidence="1">Membrane</location>
        <topology evidence="1">Multi-pass membrane protein</topology>
    </subcellularLocation>
</comment>
<keyword evidence="3 7" id="KW-1133">Transmembrane helix</keyword>
<evidence type="ECO:0000256" key="4">
    <source>
        <dbReference type="ARBA" id="ARBA00023136"/>
    </source>
</evidence>
<feature type="transmembrane region" description="Helical" evidence="7">
    <location>
        <begin position="20"/>
        <end position="40"/>
    </location>
</feature>
<dbReference type="GO" id="GO:0016020">
    <property type="term" value="C:membrane"/>
    <property type="evidence" value="ECO:0007669"/>
    <property type="project" value="UniProtKB-SubCell"/>
</dbReference>
<keyword evidence="2 7" id="KW-0812">Transmembrane</keyword>
<evidence type="ECO:0000259" key="8">
    <source>
        <dbReference type="Pfam" id="PF20684"/>
    </source>
</evidence>
<dbReference type="Pfam" id="PF20684">
    <property type="entry name" value="Fung_rhodopsin"/>
    <property type="match status" value="1"/>
</dbReference>
<evidence type="ECO:0000313" key="10">
    <source>
        <dbReference type="Proteomes" id="UP000289323"/>
    </source>
</evidence>
<protein>
    <submittedName>
        <fullName evidence="9">5889bcb4-e80d-4a4a-a150-786807b6c81e</fullName>
    </submittedName>
</protein>
<feature type="transmembrane region" description="Helical" evidence="7">
    <location>
        <begin position="52"/>
        <end position="73"/>
    </location>
</feature>
<feature type="transmembrane region" description="Helical" evidence="7">
    <location>
        <begin position="215"/>
        <end position="233"/>
    </location>
</feature>
<reference evidence="9 10" key="1">
    <citation type="submission" date="2018-04" db="EMBL/GenBank/DDBJ databases">
        <authorList>
            <person name="Huttner S."/>
            <person name="Dainat J."/>
        </authorList>
    </citation>
    <scope>NUCLEOTIDE SEQUENCE [LARGE SCALE GENOMIC DNA]</scope>
</reference>
<keyword evidence="4 7" id="KW-0472">Membrane</keyword>
<dbReference type="AlphaFoldDB" id="A0A3S5CXK2"/>
<accession>A0A3S5CXK2</accession>
<dbReference type="InterPro" id="IPR049326">
    <property type="entry name" value="Rhodopsin_dom_fungi"/>
</dbReference>